<reference evidence="2" key="1">
    <citation type="submission" date="2020-03" db="EMBL/GenBank/DDBJ databases">
        <title>A high-quality chromosome-level genome assembly of a woody plant with both climbing and erect habits, Rhamnella rubrinervis.</title>
        <authorList>
            <person name="Lu Z."/>
            <person name="Yang Y."/>
            <person name="Zhu X."/>
            <person name="Sun Y."/>
        </authorList>
    </citation>
    <scope>NUCLEOTIDE SEQUENCE</scope>
    <source>
        <strain evidence="2">BYM</strain>
        <tissue evidence="2">Leaf</tissue>
    </source>
</reference>
<organism evidence="2 3">
    <name type="scientific">Rhamnella rubrinervis</name>
    <dbReference type="NCBI Taxonomy" id="2594499"/>
    <lineage>
        <taxon>Eukaryota</taxon>
        <taxon>Viridiplantae</taxon>
        <taxon>Streptophyta</taxon>
        <taxon>Embryophyta</taxon>
        <taxon>Tracheophyta</taxon>
        <taxon>Spermatophyta</taxon>
        <taxon>Magnoliopsida</taxon>
        <taxon>eudicotyledons</taxon>
        <taxon>Gunneridae</taxon>
        <taxon>Pentapetalae</taxon>
        <taxon>rosids</taxon>
        <taxon>fabids</taxon>
        <taxon>Rosales</taxon>
        <taxon>Rhamnaceae</taxon>
        <taxon>rhamnoid group</taxon>
        <taxon>Rhamneae</taxon>
        <taxon>Rhamnella</taxon>
    </lineage>
</organism>
<feature type="compositionally biased region" description="Polar residues" evidence="1">
    <location>
        <begin position="187"/>
        <end position="202"/>
    </location>
</feature>
<feature type="compositionally biased region" description="Polar residues" evidence="1">
    <location>
        <begin position="117"/>
        <end position="128"/>
    </location>
</feature>
<feature type="region of interest" description="Disordered" evidence="1">
    <location>
        <begin position="108"/>
        <end position="128"/>
    </location>
</feature>
<keyword evidence="3" id="KW-1185">Reference proteome</keyword>
<feature type="region of interest" description="Disordered" evidence="1">
    <location>
        <begin position="274"/>
        <end position="313"/>
    </location>
</feature>
<feature type="compositionally biased region" description="Polar residues" evidence="1">
    <location>
        <begin position="303"/>
        <end position="313"/>
    </location>
</feature>
<dbReference type="AlphaFoldDB" id="A0A8K0GM89"/>
<evidence type="ECO:0000313" key="2">
    <source>
        <dbReference type="EMBL" id="KAF3431439.1"/>
    </source>
</evidence>
<dbReference type="OrthoDB" id="547043at2759"/>
<dbReference type="EMBL" id="VOIH02000012">
    <property type="protein sequence ID" value="KAF3431439.1"/>
    <property type="molecule type" value="Genomic_DNA"/>
</dbReference>
<sequence>MQTLQRIAIQTQFRRLSTVIARSNFSSAINTRDFSTRSSSSNHNGEDEWNDAWETAWLPEDLSANNRAPWETDVNFSSSSASSIVLPSDADPEAKAFVEDMNDNWNERRKTSKTHQQEIQQQKDNGSLYSLENMKKDYRLKKQRIHAGLWMKEIEKQEEAKLGDSAVGVGDDIERLLDSCSDIFDSSNNDLNNPDIPSSSGFKNKPDGWETTSKTQDGNIWEMTQREEDILLQEFERRIAYSKFQIASFIKTHIFSRRRPIDGWKYMIEELGPNARKGKGSVPRLPSLADSSTQPFKEEKTPIASSLTPFKGR</sequence>
<protein>
    <recommendedName>
        <fullName evidence="4">Mucin-like protein</fullName>
    </recommendedName>
</protein>
<dbReference type="InterPro" id="IPR052851">
    <property type="entry name" value="GCD1_mitochondrial"/>
</dbReference>
<dbReference type="PANTHER" id="PTHR35476">
    <property type="entry name" value="MUCIN-LIKE PROTEIN"/>
    <property type="match status" value="1"/>
</dbReference>
<evidence type="ECO:0008006" key="4">
    <source>
        <dbReference type="Google" id="ProtNLM"/>
    </source>
</evidence>
<comment type="caution">
    <text evidence="2">The sequence shown here is derived from an EMBL/GenBank/DDBJ whole genome shotgun (WGS) entry which is preliminary data.</text>
</comment>
<evidence type="ECO:0000313" key="3">
    <source>
        <dbReference type="Proteomes" id="UP000796880"/>
    </source>
</evidence>
<feature type="region of interest" description="Disordered" evidence="1">
    <location>
        <begin position="187"/>
        <end position="215"/>
    </location>
</feature>
<evidence type="ECO:0000256" key="1">
    <source>
        <dbReference type="SAM" id="MobiDB-lite"/>
    </source>
</evidence>
<name>A0A8K0GM89_9ROSA</name>
<accession>A0A8K0GM89</accession>
<proteinExistence type="predicted"/>
<dbReference type="Proteomes" id="UP000796880">
    <property type="component" value="Unassembled WGS sequence"/>
</dbReference>
<dbReference type="PANTHER" id="PTHR35476:SF2">
    <property type="entry name" value="MUCIN-LIKE PROTEIN"/>
    <property type="match status" value="1"/>
</dbReference>
<gene>
    <name evidence="2" type="ORF">FNV43_RR26170</name>
</gene>